<evidence type="ECO:0000256" key="1">
    <source>
        <dbReference type="ARBA" id="ARBA00022723"/>
    </source>
</evidence>
<accession>A0AAU9EMR2</accession>
<dbReference type="Gene3D" id="1.10.1060.10">
    <property type="entry name" value="Alpha-helical ferredoxin"/>
    <property type="match status" value="1"/>
</dbReference>
<dbReference type="InterPro" id="IPR017900">
    <property type="entry name" value="4Fe4S_Fe_S_CS"/>
</dbReference>
<dbReference type="GO" id="GO:0051536">
    <property type="term" value="F:iron-sulfur cluster binding"/>
    <property type="evidence" value="ECO:0007669"/>
    <property type="project" value="UniProtKB-KW"/>
</dbReference>
<organism evidence="5 6">
    <name type="scientific">Desulfoferula mesophila</name>
    <dbReference type="NCBI Taxonomy" id="3058419"/>
    <lineage>
        <taxon>Bacteria</taxon>
        <taxon>Pseudomonadati</taxon>
        <taxon>Thermodesulfobacteriota</taxon>
        <taxon>Desulfarculia</taxon>
        <taxon>Desulfarculales</taxon>
        <taxon>Desulfarculaceae</taxon>
        <taxon>Desulfoferula</taxon>
    </lineage>
</organism>
<evidence type="ECO:0000256" key="2">
    <source>
        <dbReference type="ARBA" id="ARBA00023004"/>
    </source>
</evidence>
<evidence type="ECO:0000313" key="5">
    <source>
        <dbReference type="EMBL" id="BEQ15844.1"/>
    </source>
</evidence>
<dbReference type="PROSITE" id="PS51379">
    <property type="entry name" value="4FE4S_FER_2"/>
    <property type="match status" value="1"/>
</dbReference>
<dbReference type="SUPFAM" id="SSF46548">
    <property type="entry name" value="alpha-helical ferredoxin"/>
    <property type="match status" value="1"/>
</dbReference>
<dbReference type="RefSeq" id="WP_338600863.1">
    <property type="nucleotide sequence ID" value="NZ_AP028679.1"/>
</dbReference>
<keyword evidence="6" id="KW-1185">Reference proteome</keyword>
<keyword evidence="3" id="KW-0411">Iron-sulfur</keyword>
<dbReference type="KEGG" id="dmp:FAK_29100"/>
<evidence type="ECO:0000259" key="4">
    <source>
        <dbReference type="PROSITE" id="PS51379"/>
    </source>
</evidence>
<dbReference type="InterPro" id="IPR009051">
    <property type="entry name" value="Helical_ferredxn"/>
</dbReference>
<name>A0AAU9EMR2_9BACT</name>
<dbReference type="InterPro" id="IPR017896">
    <property type="entry name" value="4Fe4S_Fe-S-bd"/>
</dbReference>
<dbReference type="PROSITE" id="PS00198">
    <property type="entry name" value="4FE4S_FER_1"/>
    <property type="match status" value="1"/>
</dbReference>
<sequence>MEALVTKIREAAKKLLSDGTVDCVIGYAQGTVPMRDYPYFAYTPEEADNLTWSPFCTNNLANFLIRRPAGEKGKVAIVAQGCVSRSIVGLIKENQIARDQVYILGVPSPGMVDRRKVEALFPMKTITEVTVDGEDLIVKGKGFEERVDQKKVRRDNCYTCVQRNPVIVDELMGEEGPSDWGGNIDAVAAPWEKLEPLERWAAFEDTIKDCIRCYACRDACPLCYCHVCFVDESQPQWCGKGQDEADVATFHLLRAFHCAGRCTDCGACESACPMGIKVRRFTSKIEKDVRELYGYTPGLDLESTPPLSVYRPNDPQEFIK</sequence>
<reference evidence="6" key="1">
    <citation type="journal article" date="2023" name="Arch. Microbiol.">
        <title>Desulfoferula mesophilus gen. nov. sp. nov., a mesophilic sulfate-reducing bacterium isolated from a brackish lake sediment.</title>
        <authorList>
            <person name="Watanabe T."/>
            <person name="Yabe T."/>
            <person name="Tsuji J.M."/>
            <person name="Fukui M."/>
        </authorList>
    </citation>
    <scope>NUCLEOTIDE SEQUENCE [LARGE SCALE GENOMIC DNA]</scope>
    <source>
        <strain evidence="6">12FAK</strain>
    </source>
</reference>
<dbReference type="GO" id="GO:0046872">
    <property type="term" value="F:metal ion binding"/>
    <property type="evidence" value="ECO:0007669"/>
    <property type="project" value="UniProtKB-KW"/>
</dbReference>
<dbReference type="AlphaFoldDB" id="A0AAU9EMR2"/>
<protein>
    <submittedName>
        <fullName evidence="5">4Fe-4S ferredoxin</fullName>
    </submittedName>
</protein>
<evidence type="ECO:0000313" key="6">
    <source>
        <dbReference type="Proteomes" id="UP001366166"/>
    </source>
</evidence>
<keyword evidence="1" id="KW-0479">Metal-binding</keyword>
<gene>
    <name evidence="5" type="ORF">FAK_29100</name>
</gene>
<keyword evidence="2" id="KW-0408">Iron</keyword>
<proteinExistence type="predicted"/>
<feature type="domain" description="4Fe-4S ferredoxin-type" evidence="4">
    <location>
        <begin position="253"/>
        <end position="281"/>
    </location>
</feature>
<evidence type="ECO:0000256" key="3">
    <source>
        <dbReference type="ARBA" id="ARBA00023014"/>
    </source>
</evidence>
<dbReference type="EMBL" id="AP028679">
    <property type="protein sequence ID" value="BEQ15844.1"/>
    <property type="molecule type" value="Genomic_DNA"/>
</dbReference>
<dbReference type="Proteomes" id="UP001366166">
    <property type="component" value="Chromosome"/>
</dbReference>